<evidence type="ECO:0000256" key="2">
    <source>
        <dbReference type="ARBA" id="ARBA00010231"/>
    </source>
</evidence>
<dbReference type="Pfam" id="PF02879">
    <property type="entry name" value="PGM_PMM_II"/>
    <property type="match status" value="1"/>
</dbReference>
<dbReference type="RefSeq" id="WP_003014999.1">
    <property type="nucleotide sequence ID" value="NZ_CP009693.1"/>
</dbReference>
<keyword evidence="5 7" id="KW-0460">Magnesium</keyword>
<gene>
    <name evidence="13" type="ORF">FWI86_08385</name>
    <name evidence="12" type="ORF">FWJ04_08140</name>
</gene>
<dbReference type="InterPro" id="IPR005846">
    <property type="entry name" value="A-D-PHexomutase_a/b/a-III"/>
</dbReference>
<dbReference type="PROSITE" id="PS00710">
    <property type="entry name" value="PGM_PMM"/>
    <property type="match status" value="1"/>
</dbReference>
<dbReference type="AlphaFoldDB" id="A0A0B6E421"/>
<accession>A0A0B6E421</accession>
<proteinExistence type="inferred from homology"/>
<dbReference type="KEGG" id="ftv:CH67_923"/>
<comment type="caution">
    <text evidence="13">The sequence shown here is derived from an EMBL/GenBank/DDBJ whole genome shotgun (WGS) entry which is preliminary data.</text>
</comment>
<dbReference type="Pfam" id="PF00408">
    <property type="entry name" value="PGM_PMM_IV"/>
    <property type="match status" value="1"/>
</dbReference>
<dbReference type="InterPro" id="IPR016066">
    <property type="entry name" value="A-D-PHexomutase_CS"/>
</dbReference>
<dbReference type="EMBL" id="JAAGJP010000071">
    <property type="protein sequence ID" value="NDS68991.1"/>
    <property type="molecule type" value="Genomic_DNA"/>
</dbReference>
<dbReference type="EMBL" id="JAAGKH010000076">
    <property type="protein sequence ID" value="NDR89545.1"/>
    <property type="molecule type" value="Genomic_DNA"/>
</dbReference>
<evidence type="ECO:0000259" key="8">
    <source>
        <dbReference type="Pfam" id="PF00408"/>
    </source>
</evidence>
<evidence type="ECO:0000313" key="13">
    <source>
        <dbReference type="EMBL" id="NDS68991.1"/>
    </source>
</evidence>
<evidence type="ECO:0000259" key="11">
    <source>
        <dbReference type="Pfam" id="PF02880"/>
    </source>
</evidence>
<dbReference type="Gene3D" id="3.30.310.50">
    <property type="entry name" value="Alpha-D-phosphohexomutase, C-terminal domain"/>
    <property type="match status" value="1"/>
</dbReference>
<dbReference type="SUPFAM" id="SSF53738">
    <property type="entry name" value="Phosphoglucomutase, first 3 domains"/>
    <property type="match status" value="3"/>
</dbReference>
<dbReference type="GO" id="GO:0004615">
    <property type="term" value="F:phosphomannomutase activity"/>
    <property type="evidence" value="ECO:0007669"/>
    <property type="project" value="TreeGrafter"/>
</dbReference>
<dbReference type="InterPro" id="IPR005845">
    <property type="entry name" value="A-D-PHexomutase_a/b/a-II"/>
</dbReference>
<evidence type="ECO:0000256" key="6">
    <source>
        <dbReference type="ARBA" id="ARBA00023235"/>
    </source>
</evidence>
<dbReference type="Pfam" id="PF02878">
    <property type="entry name" value="PGM_PMM_I"/>
    <property type="match status" value="1"/>
</dbReference>
<dbReference type="eggNOG" id="COG1109">
    <property type="taxonomic scope" value="Bacteria"/>
</dbReference>
<evidence type="ECO:0000259" key="9">
    <source>
        <dbReference type="Pfam" id="PF02878"/>
    </source>
</evidence>
<name>A0A0B6E421_FRATU</name>
<dbReference type="InterPro" id="IPR005843">
    <property type="entry name" value="A-D-PHexomutase_C"/>
</dbReference>
<feature type="domain" description="Alpha-D-phosphohexomutase alpha/beta/alpha" evidence="10">
    <location>
        <begin position="173"/>
        <end position="270"/>
    </location>
</feature>
<evidence type="ECO:0000259" key="10">
    <source>
        <dbReference type="Pfam" id="PF02879"/>
    </source>
</evidence>
<keyword evidence="6" id="KW-0413">Isomerase</keyword>
<feature type="domain" description="Alpha-D-phosphohexomutase alpha/beta/alpha" evidence="11">
    <location>
        <begin position="275"/>
        <end position="394"/>
    </location>
</feature>
<sequence length="494" mass="54706">MRQTIIKEIIKSSSVKFGTSGVRGLVSAMTDKICWLYTKAFIQFLEQKYSIAKGTKIAIAHDLRESSPRITTVVIKAIIDSGHEPIYCGEIPSPAVMLYGISNQIPSVMVTGSHIPEDRNGIKFNTPYGEVLKEDEEMIVSQTISIDESIFDKNGMFLQKLELPEPSKQAYTQYIDRYVDFFPNNCLAGKTIGLYQHSSVGREIVKEILEKLGAKVILLEFSEKFVSVDTEAIRQEDVKLAKQWASKYKVDSIVSTDGDADRPLVSDEYGNWLKGDILGVLTAKYLQANVIVTPVSSNTVAEKIGYFSNVIRTKIGSPYVIAAMNELLSNNQNAVVGYEANGGFLLASDICKDDKTLKALPTRDAVIPMLAVMMLSINSNKTVSELLFDLPSRYTASSKIDDFASEKSQEILKSILAGESDLLDKIISEHFDGKNSIENIDTTDGVRVTLTNQDIIHLRPSGNAPEFRCYTEAASDEQAKSLNQYCVDLINKNI</sequence>
<keyword evidence="3" id="KW-0597">Phosphoprotein</keyword>
<organism evidence="13">
    <name type="scientific">Francisella tularensis subsp. holarctica</name>
    <dbReference type="NCBI Taxonomy" id="119857"/>
    <lineage>
        <taxon>Bacteria</taxon>
        <taxon>Pseudomonadati</taxon>
        <taxon>Pseudomonadota</taxon>
        <taxon>Gammaproteobacteria</taxon>
        <taxon>Thiotrichales</taxon>
        <taxon>Francisellaceae</taxon>
        <taxon>Francisella</taxon>
    </lineage>
</organism>
<feature type="domain" description="Alpha-D-phosphohexomutase C-terminal" evidence="8">
    <location>
        <begin position="429"/>
        <end position="484"/>
    </location>
</feature>
<comment type="similarity">
    <text evidence="2 7">Belongs to the phosphohexose mutase family.</text>
</comment>
<evidence type="ECO:0000313" key="12">
    <source>
        <dbReference type="EMBL" id="NDR89545.1"/>
    </source>
</evidence>
<dbReference type="KEGG" id="ftc:DA46_73"/>
<evidence type="ECO:0000256" key="7">
    <source>
        <dbReference type="RuleBase" id="RU004326"/>
    </source>
</evidence>
<evidence type="ECO:0000256" key="3">
    <source>
        <dbReference type="ARBA" id="ARBA00022553"/>
    </source>
</evidence>
<protein>
    <submittedName>
        <fullName evidence="13">Phosphomannomutase</fullName>
    </submittedName>
</protein>
<dbReference type="GO" id="GO:0005975">
    <property type="term" value="P:carbohydrate metabolic process"/>
    <property type="evidence" value="ECO:0007669"/>
    <property type="project" value="InterPro"/>
</dbReference>
<dbReference type="SUPFAM" id="SSF55957">
    <property type="entry name" value="Phosphoglucomutase, C-terminal domain"/>
    <property type="match status" value="1"/>
</dbReference>
<comment type="cofactor">
    <cofactor evidence="1">
        <name>Mg(2+)</name>
        <dbReference type="ChEBI" id="CHEBI:18420"/>
    </cofactor>
</comment>
<dbReference type="Pfam" id="PF02880">
    <property type="entry name" value="PGM_PMM_III"/>
    <property type="match status" value="1"/>
</dbReference>
<dbReference type="OMA" id="NGDVAHF"/>
<evidence type="ECO:0000256" key="4">
    <source>
        <dbReference type="ARBA" id="ARBA00022723"/>
    </source>
</evidence>
<dbReference type="HOGENOM" id="CLU_045514_1_0_6"/>
<keyword evidence="4 7" id="KW-0479">Metal-binding</keyword>
<dbReference type="KEGG" id="ftz:CH68_657"/>
<dbReference type="GO" id="GO:0000287">
    <property type="term" value="F:magnesium ion binding"/>
    <property type="evidence" value="ECO:0007669"/>
    <property type="project" value="InterPro"/>
</dbReference>
<dbReference type="PANTHER" id="PTHR42946:SF1">
    <property type="entry name" value="PHOSPHOGLUCOMUTASE (ALPHA-D-GLUCOSE-1,6-BISPHOSPHATE-DEPENDENT)"/>
    <property type="match status" value="1"/>
</dbReference>
<dbReference type="InterPro" id="IPR036900">
    <property type="entry name" value="A-D-PHexomutase_C_sf"/>
</dbReference>
<dbReference type="InterPro" id="IPR005844">
    <property type="entry name" value="A-D-PHexomutase_a/b/a-I"/>
</dbReference>
<evidence type="ECO:0000256" key="5">
    <source>
        <dbReference type="ARBA" id="ARBA00022842"/>
    </source>
</evidence>
<dbReference type="PANTHER" id="PTHR42946">
    <property type="entry name" value="PHOSPHOHEXOSE MUTASE"/>
    <property type="match status" value="1"/>
</dbReference>
<reference evidence="13" key="1">
    <citation type="submission" date="2019-08" db="EMBL/GenBank/DDBJ databases">
        <authorList>
            <person name="Busch A."/>
        </authorList>
    </citation>
    <scope>NUCLEOTIDE SEQUENCE</scope>
    <source>
        <strain evidence="13">15T0085</strain>
        <strain evidence="12">17T1429</strain>
    </source>
</reference>
<dbReference type="CDD" id="cd03088">
    <property type="entry name" value="ManB"/>
    <property type="match status" value="1"/>
</dbReference>
<dbReference type="Gene3D" id="3.40.120.10">
    <property type="entry name" value="Alpha-D-Glucose-1,6-Bisphosphate, subunit A, domain 3"/>
    <property type="match status" value="3"/>
</dbReference>
<dbReference type="InterPro" id="IPR050060">
    <property type="entry name" value="Phosphoglucosamine_mutase"/>
</dbReference>
<evidence type="ECO:0000256" key="1">
    <source>
        <dbReference type="ARBA" id="ARBA00001946"/>
    </source>
</evidence>
<reference evidence="13" key="2">
    <citation type="submission" date="2020-02" db="EMBL/GenBank/DDBJ databases">
        <title>Using affinity propagation clustering for identifying bacterial clades and subclades with whole-genome sequences of Francisella tularensis.</title>
        <authorList>
            <person name="Homeier-Bachmann T."/>
            <person name="Abdel-Glil M.Y."/>
            <person name="Hackbart A."/>
            <person name="Hotzel H."/>
            <person name="Tomaso H."/>
        </authorList>
    </citation>
    <scope>NUCLEOTIDE SEQUENCE</scope>
    <source>
        <strain evidence="13">15T0085</strain>
        <strain evidence="12">17T1429</strain>
    </source>
</reference>
<dbReference type="InterPro" id="IPR016055">
    <property type="entry name" value="A-D-PHexomutase_a/b/a-I/II/III"/>
</dbReference>
<feature type="domain" description="Alpha-D-phosphohexomutase alpha/beta/alpha" evidence="9">
    <location>
        <begin position="16"/>
        <end position="144"/>
    </location>
</feature>